<organism evidence="3 4">
    <name type="scientific">Portibacter lacus</name>
    <dbReference type="NCBI Taxonomy" id="1099794"/>
    <lineage>
        <taxon>Bacteria</taxon>
        <taxon>Pseudomonadati</taxon>
        <taxon>Bacteroidota</taxon>
        <taxon>Saprospiria</taxon>
        <taxon>Saprospirales</taxon>
        <taxon>Haliscomenobacteraceae</taxon>
        <taxon>Portibacter</taxon>
    </lineage>
</organism>
<dbReference type="Pfam" id="PF13229">
    <property type="entry name" value="Beta_helix"/>
    <property type="match status" value="1"/>
</dbReference>
<dbReference type="AlphaFoldDB" id="A0AA37SS50"/>
<dbReference type="EMBL" id="BSOH01000020">
    <property type="protein sequence ID" value="GLR18424.1"/>
    <property type="molecule type" value="Genomic_DNA"/>
</dbReference>
<sequence>MPRQMIRTFLLFIGFSLSLINANAQVEFYVSTNGNDANIGTSDQPLASLTGARNAIRAHKKAKAQPSSYTIIITDGFYTMNEIFELYPEDSGTEEYPIIYKAADGALPIFSGGKKITGFEVKENGVWEAEIPESKYYKWRFDQLYVNDSRAILARTPNSGFLKIGDVQENVWERGSGRVALKAQQVLKFDEDNFQSLQNIDEEDLALLRFRAYHKWDFTIRHVDKIDKDSLALFTSGQGMKPWNPLKKDGRIILENYKAALDAKGEWFLSKNGILSYIPLPGQTIENTEIIAPVLDNLIKINGDATKNKLVEHITFEGIAFKHSHYKMPRSGFEPNQAAIAISSSIMLEGAKHITFSNCEISQVGQHAIWFGKGCSFSKVTHCFINNIGGGGIYLGDKAALDGVEHTNHITLDNNIIQSGGQEFPPAVGVWVGHSSDNSITHNDIGNFYYSGVSVGWVWGYKPSLAKRNIITHNHIHHIGWDLLSDMAAVYSLGKSEGTVISNNIVHHVHAYSYGGWGLYTDEGSSDIVMENNLVYSTKTGGFHQHYGENNIMKNNIFAYAKLYQAQCTRVEDHRSFDFSNNIIVFDEGVVLKGAWNKIDIKMDHNLYWNTGGDSYDFNGQSFREWQQSGHDVNSLIANPNFIDAPNFDFRFQNTETIDKINFKPFDFSKAGVYGSAEWKKKSELPESILIEFDEVVAKNLIKD</sequence>
<keyword evidence="1" id="KW-0732">Signal</keyword>
<comment type="caution">
    <text evidence="3">The sequence shown here is derived from an EMBL/GenBank/DDBJ whole genome shotgun (WGS) entry which is preliminary data.</text>
</comment>
<dbReference type="InterPro" id="IPR012334">
    <property type="entry name" value="Pectin_lyas_fold"/>
</dbReference>
<reference evidence="3" key="2">
    <citation type="submission" date="2023-01" db="EMBL/GenBank/DDBJ databases">
        <title>Draft genome sequence of Portibacter lacus strain NBRC 108769.</title>
        <authorList>
            <person name="Sun Q."/>
            <person name="Mori K."/>
        </authorList>
    </citation>
    <scope>NUCLEOTIDE SEQUENCE</scope>
    <source>
        <strain evidence="3">NBRC 108769</strain>
    </source>
</reference>
<dbReference type="InterPro" id="IPR006626">
    <property type="entry name" value="PbH1"/>
</dbReference>
<proteinExistence type="predicted"/>
<evidence type="ECO:0000313" key="4">
    <source>
        <dbReference type="Proteomes" id="UP001156666"/>
    </source>
</evidence>
<feature type="domain" description="Right handed beta helix" evidence="2">
    <location>
        <begin position="404"/>
        <end position="583"/>
    </location>
</feature>
<dbReference type="Proteomes" id="UP001156666">
    <property type="component" value="Unassembled WGS sequence"/>
</dbReference>
<dbReference type="SUPFAM" id="SSF51126">
    <property type="entry name" value="Pectin lyase-like"/>
    <property type="match status" value="1"/>
</dbReference>
<dbReference type="PANTHER" id="PTHR36453:SF1">
    <property type="entry name" value="RIGHT HANDED BETA HELIX DOMAIN-CONTAINING PROTEIN"/>
    <property type="match status" value="1"/>
</dbReference>
<gene>
    <name evidence="3" type="ORF">GCM10007940_30400</name>
</gene>
<accession>A0AA37SS50</accession>
<dbReference type="PANTHER" id="PTHR36453">
    <property type="entry name" value="SECRETED PROTEIN-RELATED"/>
    <property type="match status" value="1"/>
</dbReference>
<keyword evidence="4" id="KW-1185">Reference proteome</keyword>
<evidence type="ECO:0000313" key="3">
    <source>
        <dbReference type="EMBL" id="GLR18424.1"/>
    </source>
</evidence>
<dbReference type="Gene3D" id="2.160.20.10">
    <property type="entry name" value="Single-stranded right-handed beta-helix, Pectin lyase-like"/>
    <property type="match status" value="2"/>
</dbReference>
<reference evidence="3" key="1">
    <citation type="journal article" date="2014" name="Int. J. Syst. Evol. Microbiol.">
        <title>Complete genome sequence of Corynebacterium casei LMG S-19264T (=DSM 44701T), isolated from a smear-ripened cheese.</title>
        <authorList>
            <consortium name="US DOE Joint Genome Institute (JGI-PGF)"/>
            <person name="Walter F."/>
            <person name="Albersmeier A."/>
            <person name="Kalinowski J."/>
            <person name="Ruckert C."/>
        </authorList>
    </citation>
    <scope>NUCLEOTIDE SEQUENCE</scope>
    <source>
        <strain evidence="3">NBRC 108769</strain>
    </source>
</reference>
<dbReference type="InterPro" id="IPR039448">
    <property type="entry name" value="Beta_helix"/>
</dbReference>
<dbReference type="InterPro" id="IPR011050">
    <property type="entry name" value="Pectin_lyase_fold/virulence"/>
</dbReference>
<evidence type="ECO:0000259" key="2">
    <source>
        <dbReference type="Pfam" id="PF13229"/>
    </source>
</evidence>
<protein>
    <recommendedName>
        <fullName evidence="2">Right handed beta helix domain-containing protein</fullName>
    </recommendedName>
</protein>
<dbReference type="SMART" id="SM00710">
    <property type="entry name" value="PbH1"/>
    <property type="match status" value="8"/>
</dbReference>
<evidence type="ECO:0000256" key="1">
    <source>
        <dbReference type="SAM" id="SignalP"/>
    </source>
</evidence>
<feature type="signal peptide" evidence="1">
    <location>
        <begin position="1"/>
        <end position="24"/>
    </location>
</feature>
<feature type="chain" id="PRO_5041301655" description="Right handed beta helix domain-containing protein" evidence="1">
    <location>
        <begin position="25"/>
        <end position="704"/>
    </location>
</feature>
<name>A0AA37SS50_9BACT</name>